<dbReference type="Proteomes" id="UP000237347">
    <property type="component" value="Unassembled WGS sequence"/>
</dbReference>
<keyword evidence="3" id="KW-1185">Reference proteome</keyword>
<feature type="transmembrane region" description="Helical" evidence="1">
    <location>
        <begin position="44"/>
        <end position="65"/>
    </location>
</feature>
<name>A0AAW0KW01_QUESU</name>
<keyword evidence="1" id="KW-1133">Transmembrane helix</keyword>
<accession>A0AAW0KW01</accession>
<evidence type="ECO:0000313" key="3">
    <source>
        <dbReference type="Proteomes" id="UP000237347"/>
    </source>
</evidence>
<keyword evidence="1" id="KW-0812">Transmembrane</keyword>
<dbReference type="EMBL" id="PKMF04000211">
    <property type="protein sequence ID" value="KAK7843015.1"/>
    <property type="molecule type" value="Genomic_DNA"/>
</dbReference>
<evidence type="ECO:0000256" key="1">
    <source>
        <dbReference type="SAM" id="Phobius"/>
    </source>
</evidence>
<dbReference type="AlphaFoldDB" id="A0AAW0KW01"/>
<proteinExistence type="predicted"/>
<gene>
    <name evidence="2" type="primary">CHX20_0</name>
    <name evidence="2" type="ORF">CFP56_013157</name>
</gene>
<organism evidence="2 3">
    <name type="scientific">Quercus suber</name>
    <name type="common">Cork oak</name>
    <dbReference type="NCBI Taxonomy" id="58331"/>
    <lineage>
        <taxon>Eukaryota</taxon>
        <taxon>Viridiplantae</taxon>
        <taxon>Streptophyta</taxon>
        <taxon>Embryophyta</taxon>
        <taxon>Tracheophyta</taxon>
        <taxon>Spermatophyta</taxon>
        <taxon>Magnoliopsida</taxon>
        <taxon>eudicotyledons</taxon>
        <taxon>Gunneridae</taxon>
        <taxon>Pentapetalae</taxon>
        <taxon>rosids</taxon>
        <taxon>fabids</taxon>
        <taxon>Fagales</taxon>
        <taxon>Fagaceae</taxon>
        <taxon>Quercus</taxon>
    </lineage>
</organism>
<protein>
    <submittedName>
        <fullName evidence="2">Cation/h(+) antiporter 20</fullName>
    </submittedName>
</protein>
<sequence length="83" mass="9440">MGAALTKDEKLIKYGVGNTQICYTKNLTRSSGLWRAENPLATSLPLFVLQLSLIILIIRIVMLILKPLRQPRIVAEILRVFEY</sequence>
<reference evidence="2 3" key="1">
    <citation type="journal article" date="2018" name="Sci. Data">
        <title>The draft genome sequence of cork oak.</title>
        <authorList>
            <person name="Ramos A.M."/>
            <person name="Usie A."/>
            <person name="Barbosa P."/>
            <person name="Barros P.M."/>
            <person name="Capote T."/>
            <person name="Chaves I."/>
            <person name="Simoes F."/>
            <person name="Abreu I."/>
            <person name="Carrasquinho I."/>
            <person name="Faro C."/>
            <person name="Guimaraes J.B."/>
            <person name="Mendonca D."/>
            <person name="Nobrega F."/>
            <person name="Rodrigues L."/>
            <person name="Saibo N.J.M."/>
            <person name="Varela M.C."/>
            <person name="Egas C."/>
            <person name="Matos J."/>
            <person name="Miguel C.M."/>
            <person name="Oliveira M.M."/>
            <person name="Ricardo C.P."/>
            <person name="Goncalves S."/>
        </authorList>
    </citation>
    <scope>NUCLEOTIDE SEQUENCE [LARGE SCALE GENOMIC DNA]</scope>
    <source>
        <strain evidence="3">cv. HL8</strain>
    </source>
</reference>
<keyword evidence="1" id="KW-0472">Membrane</keyword>
<evidence type="ECO:0000313" key="2">
    <source>
        <dbReference type="EMBL" id="KAK7843015.1"/>
    </source>
</evidence>
<comment type="caution">
    <text evidence="2">The sequence shown here is derived from an EMBL/GenBank/DDBJ whole genome shotgun (WGS) entry which is preliminary data.</text>
</comment>